<dbReference type="GO" id="GO:0071586">
    <property type="term" value="P:CAAX-box protein processing"/>
    <property type="evidence" value="ECO:0007669"/>
    <property type="project" value="UniProtKB-UniRule"/>
</dbReference>
<feature type="transmembrane region" description="Helical" evidence="9">
    <location>
        <begin position="37"/>
        <end position="57"/>
    </location>
</feature>
<proteinExistence type="inferred from homology"/>
<evidence type="ECO:0000256" key="3">
    <source>
        <dbReference type="ARBA" id="ARBA00022801"/>
    </source>
</evidence>
<dbReference type="MEROPS" id="M48.003"/>
<keyword evidence="9" id="KW-1133">Transmembrane helix</keyword>
<feature type="transmembrane region" description="Helical" evidence="9">
    <location>
        <begin position="189"/>
        <end position="209"/>
    </location>
</feature>
<evidence type="ECO:0000256" key="8">
    <source>
        <dbReference type="PIRSR" id="PIRSR627057-2"/>
    </source>
</evidence>
<comment type="function">
    <text evidence="9">Proteolytically removes the C-terminal three residues of farnesylated proteins.</text>
</comment>
<feature type="transmembrane region" description="Helical" evidence="9">
    <location>
        <begin position="215"/>
        <end position="234"/>
    </location>
</feature>
<evidence type="ECO:0000256" key="9">
    <source>
        <dbReference type="RuleBase" id="RU366005"/>
    </source>
</evidence>
<dbReference type="EMBL" id="BDGG01000004">
    <property type="protein sequence ID" value="GAU97838.1"/>
    <property type="molecule type" value="Genomic_DNA"/>
</dbReference>
<feature type="compositionally biased region" description="Polar residues" evidence="10">
    <location>
        <begin position="313"/>
        <end position="323"/>
    </location>
</feature>
<evidence type="ECO:0000256" key="2">
    <source>
        <dbReference type="ARBA" id="ARBA00022723"/>
    </source>
</evidence>
<dbReference type="Pfam" id="PF01435">
    <property type="entry name" value="Peptidase_M48"/>
    <property type="match status" value="1"/>
</dbReference>
<keyword evidence="2 8" id="KW-0479">Metal-binding</keyword>
<evidence type="ECO:0000256" key="5">
    <source>
        <dbReference type="ARBA" id="ARBA00023049"/>
    </source>
</evidence>
<dbReference type="Proteomes" id="UP000186922">
    <property type="component" value="Unassembled WGS sequence"/>
</dbReference>
<dbReference type="InterPro" id="IPR001915">
    <property type="entry name" value="Peptidase_M48"/>
</dbReference>
<dbReference type="GO" id="GO:0004222">
    <property type="term" value="F:metalloendopeptidase activity"/>
    <property type="evidence" value="ECO:0007669"/>
    <property type="project" value="UniProtKB-UniRule"/>
</dbReference>
<feature type="binding site" evidence="8">
    <location>
        <position position="431"/>
    </location>
    <ligand>
        <name>Zn(2+)</name>
        <dbReference type="ChEBI" id="CHEBI:29105"/>
        <note>catalytic</note>
    </ligand>
</feature>
<dbReference type="AlphaFoldDB" id="A0A1D1VH86"/>
<feature type="region of interest" description="Disordered" evidence="10">
    <location>
        <begin position="309"/>
        <end position="328"/>
    </location>
</feature>
<comment type="subcellular location">
    <subcellularLocation>
        <location evidence="9">Endoplasmic reticulum membrane</location>
        <topology evidence="9">Multi-pass membrane protein</topology>
    </subcellularLocation>
</comment>
<feature type="active site" evidence="7">
    <location>
        <position position="352"/>
    </location>
</feature>
<evidence type="ECO:0000256" key="6">
    <source>
        <dbReference type="ARBA" id="ARBA00044456"/>
    </source>
</evidence>
<keyword evidence="14" id="KW-1185">Reference proteome</keyword>
<dbReference type="GO" id="GO:0005789">
    <property type="term" value="C:endoplasmic reticulum membrane"/>
    <property type="evidence" value="ECO:0007669"/>
    <property type="project" value="UniProtKB-SubCell"/>
</dbReference>
<protein>
    <recommendedName>
        <fullName evidence="9">CAAX prenyl protease</fullName>
        <ecNumber evidence="9">3.4.24.84</ecNumber>
    </recommendedName>
</protein>
<dbReference type="Pfam" id="PF16491">
    <property type="entry name" value="Peptidase_M48_N"/>
    <property type="match status" value="1"/>
</dbReference>
<evidence type="ECO:0000256" key="7">
    <source>
        <dbReference type="PIRSR" id="PIRSR627057-1"/>
    </source>
</evidence>
<comment type="catalytic activity">
    <reaction evidence="6 9">
        <text>Hydrolyzes the peptide bond -P2-(S-farnesyl or geranylgeranyl)C-P1'-P2'-P3'-COOH where P1' and P2' are amino acids with aliphatic side chains and P3' is any C-terminal residue.</text>
        <dbReference type="EC" id="3.4.24.84"/>
    </reaction>
</comment>
<keyword evidence="9" id="KW-0472">Membrane</keyword>
<sequence>MEDDRFLFPETESQSQKAHVVSKSYSSGSFYGAPSTIFWACLGFSWVVYLWDLYLSLRELKAQRNAKKIPVSLQQSITKEEFEKSREYTLDKSVFGMLTGVVNQIETTLILLLNGMPWLWKVSGELQPLRFGPLGTEICQTLVFLTLSQILETIISLPFSYYKTFVIEERHGMNKQTLGYFFKDMIKKFFVFNVVISNIVVPLLIYVIHIGGDYAFFYAWLFCVVVFLFISTIYQDYIAPIFDTYKPVPEGELRTSIEALTNKLRFPLHRLYIVEGSKRSAHANAYFFGMFNKKTIVLFDTLFGTEEKPVQSAKPSETATDPLSNRDSEIKGDKEVALGCSNQEIVAVLSHELGHWSLGHFWKNILISMTSLLVSFSVFGFLYRNQAIFSAFGFYNEQPTIIGLVIILQYIYAPANEILSFAMTQLSRMFEFQADSFAKKLNAAEALKGALIKLNQTNKGFPVHDWLYSMFNHSHPTLEQRLAALGKTE</sequence>
<name>A0A1D1VH86_RAMVA</name>
<evidence type="ECO:0000313" key="13">
    <source>
        <dbReference type="EMBL" id="GAU97838.1"/>
    </source>
</evidence>
<dbReference type="InterPro" id="IPR027057">
    <property type="entry name" value="CAXX_Prtase_1"/>
</dbReference>
<evidence type="ECO:0000256" key="1">
    <source>
        <dbReference type="ARBA" id="ARBA00022670"/>
    </source>
</evidence>
<feature type="transmembrane region" description="Helical" evidence="9">
    <location>
        <begin position="361"/>
        <end position="381"/>
    </location>
</feature>
<feature type="binding site" evidence="8">
    <location>
        <position position="351"/>
    </location>
    <ligand>
        <name>Zn(2+)</name>
        <dbReference type="ChEBI" id="CHEBI:29105"/>
        <note>catalytic</note>
    </ligand>
</feature>
<feature type="transmembrane region" description="Helical" evidence="9">
    <location>
        <begin position="401"/>
        <end position="419"/>
    </location>
</feature>
<dbReference type="CDD" id="cd07343">
    <property type="entry name" value="M48A_Zmpste24p_like"/>
    <property type="match status" value="1"/>
</dbReference>
<evidence type="ECO:0000259" key="12">
    <source>
        <dbReference type="Pfam" id="PF16491"/>
    </source>
</evidence>
<comment type="similarity">
    <text evidence="9">Belongs to the peptidase M48A family.</text>
</comment>
<keyword evidence="9" id="KW-0812">Transmembrane</keyword>
<dbReference type="PANTHER" id="PTHR10120">
    <property type="entry name" value="CAAX PRENYL PROTEASE 1"/>
    <property type="match status" value="1"/>
</dbReference>
<reference evidence="13 14" key="1">
    <citation type="journal article" date="2016" name="Nat. Commun.">
        <title>Extremotolerant tardigrade genome and improved radiotolerance of human cultured cells by tardigrade-unique protein.</title>
        <authorList>
            <person name="Hashimoto T."/>
            <person name="Horikawa D.D."/>
            <person name="Saito Y."/>
            <person name="Kuwahara H."/>
            <person name="Kozuka-Hata H."/>
            <person name="Shin-I T."/>
            <person name="Minakuchi Y."/>
            <person name="Ohishi K."/>
            <person name="Motoyama A."/>
            <person name="Aizu T."/>
            <person name="Enomoto A."/>
            <person name="Kondo K."/>
            <person name="Tanaka S."/>
            <person name="Hara Y."/>
            <person name="Koshikawa S."/>
            <person name="Sagara H."/>
            <person name="Miura T."/>
            <person name="Yokobori S."/>
            <person name="Miyagawa K."/>
            <person name="Suzuki Y."/>
            <person name="Kubo T."/>
            <person name="Oyama M."/>
            <person name="Kohara Y."/>
            <person name="Fujiyama A."/>
            <person name="Arakawa K."/>
            <person name="Katayama T."/>
            <person name="Toyoda A."/>
            <person name="Kunieda T."/>
        </authorList>
    </citation>
    <scope>NUCLEOTIDE SEQUENCE [LARGE SCALE GENOMIC DNA]</scope>
    <source>
        <strain evidence="13 14">YOKOZUNA-1</strain>
    </source>
</reference>
<gene>
    <name evidence="13" type="primary">RvY_09067-1</name>
    <name evidence="13" type="synonym">RvY_09067.1</name>
    <name evidence="13" type="ORF">RvY_09067</name>
</gene>
<feature type="domain" description="Peptidase M48" evidence="11">
    <location>
        <begin position="249"/>
        <end position="488"/>
    </location>
</feature>
<keyword evidence="1 9" id="KW-0645">Protease</keyword>
<keyword evidence="5 9" id="KW-0482">Metalloprotease</keyword>
<evidence type="ECO:0000256" key="4">
    <source>
        <dbReference type="ARBA" id="ARBA00022833"/>
    </source>
</evidence>
<feature type="binding site" evidence="8">
    <location>
        <position position="355"/>
    </location>
    <ligand>
        <name>Zn(2+)</name>
        <dbReference type="ChEBI" id="CHEBI:29105"/>
        <note>catalytic</note>
    </ligand>
</feature>
<dbReference type="Gene3D" id="3.30.2010.10">
    <property type="entry name" value="Metalloproteases ('zincins'), catalytic domain"/>
    <property type="match status" value="1"/>
</dbReference>
<organism evidence="13 14">
    <name type="scientific">Ramazzottius varieornatus</name>
    <name type="common">Water bear</name>
    <name type="synonym">Tardigrade</name>
    <dbReference type="NCBI Taxonomy" id="947166"/>
    <lineage>
        <taxon>Eukaryota</taxon>
        <taxon>Metazoa</taxon>
        <taxon>Ecdysozoa</taxon>
        <taxon>Tardigrada</taxon>
        <taxon>Eutardigrada</taxon>
        <taxon>Parachela</taxon>
        <taxon>Hypsibioidea</taxon>
        <taxon>Ramazzottiidae</taxon>
        <taxon>Ramazzottius</taxon>
    </lineage>
</organism>
<evidence type="ECO:0000313" key="14">
    <source>
        <dbReference type="Proteomes" id="UP000186922"/>
    </source>
</evidence>
<dbReference type="STRING" id="947166.A0A1D1VH86"/>
<feature type="active site" description="Proton donor" evidence="7">
    <location>
        <position position="435"/>
    </location>
</feature>
<evidence type="ECO:0000256" key="10">
    <source>
        <dbReference type="SAM" id="MobiDB-lite"/>
    </source>
</evidence>
<dbReference type="EC" id="3.4.24.84" evidence="9"/>
<keyword evidence="4 8" id="KW-0862">Zinc</keyword>
<dbReference type="GO" id="GO:0046872">
    <property type="term" value="F:metal ion binding"/>
    <property type="evidence" value="ECO:0007669"/>
    <property type="project" value="UniProtKB-UniRule"/>
</dbReference>
<evidence type="ECO:0000259" key="11">
    <source>
        <dbReference type="Pfam" id="PF01435"/>
    </source>
</evidence>
<dbReference type="InterPro" id="IPR032456">
    <property type="entry name" value="Peptidase_M48_N"/>
</dbReference>
<comment type="caution">
    <text evidence="13">The sequence shown here is derived from an EMBL/GenBank/DDBJ whole genome shotgun (WGS) entry which is preliminary data.</text>
</comment>
<comment type="cofactor">
    <cofactor evidence="8 9">
        <name>Zn(2+)</name>
        <dbReference type="ChEBI" id="CHEBI:29105"/>
    </cofactor>
    <text evidence="8 9">Binds 1 zinc ion per subunit.</text>
</comment>
<feature type="domain" description="CAAX prenyl protease 1 N-terminal" evidence="12">
    <location>
        <begin position="64"/>
        <end position="243"/>
    </location>
</feature>
<dbReference type="OrthoDB" id="360839at2759"/>
<keyword evidence="3 9" id="KW-0378">Hydrolase</keyword>
<accession>A0A1D1VH86</accession>
<keyword evidence="9" id="KW-0256">Endoplasmic reticulum</keyword>